<comment type="caution">
    <text evidence="3">The sequence shown here is derived from an EMBL/GenBank/DDBJ whole genome shotgun (WGS) entry which is preliminary data.</text>
</comment>
<dbReference type="Pfam" id="PF03401">
    <property type="entry name" value="TctC"/>
    <property type="match status" value="1"/>
</dbReference>
<dbReference type="PANTHER" id="PTHR42928:SF5">
    <property type="entry name" value="BLR1237 PROTEIN"/>
    <property type="match status" value="1"/>
</dbReference>
<sequence length="324" mass="33813">MRRLGVLALALLSFAALASAPAWSKAADWPTRTVRFIIPLGPGSGADITARILADKLQTKWGQSVVVENRPGGDAILAINAVIGANDDHVLLFAPASTFTAHPLLHEKMPYNPADLVPIARVTNTLIALGVPADLGVSSIKELVAKIKAEPSKLNYASVTGANDLLFAAFLKAEKLEMTRVPYKDPVSAINDVAEGRIQAFVGAYAIMRPRVDAGKVKAIALTNVQTAEMLKAIPTAAQAGYKSLELDGLVGVLGPKSVAPAVREKIAADIRAMLNDPAINPKLAATGQVVNPGSPAEFAAALKEQSDKVGEIGKTLGIKAAGQ</sequence>
<protein>
    <submittedName>
        <fullName evidence="3">Tripartite tricarboxylate transporter substrate binding protein</fullName>
    </submittedName>
</protein>
<dbReference type="SUPFAM" id="SSF53850">
    <property type="entry name" value="Periplasmic binding protein-like II"/>
    <property type="match status" value="1"/>
</dbReference>
<dbReference type="PIRSF" id="PIRSF017082">
    <property type="entry name" value="YflP"/>
    <property type="match status" value="1"/>
</dbReference>
<feature type="chain" id="PRO_5016737180" evidence="2">
    <location>
        <begin position="19"/>
        <end position="324"/>
    </location>
</feature>
<evidence type="ECO:0000256" key="1">
    <source>
        <dbReference type="ARBA" id="ARBA00006987"/>
    </source>
</evidence>
<reference evidence="4" key="1">
    <citation type="submission" date="2018-08" db="EMBL/GenBank/DDBJ databases">
        <authorList>
            <person name="Kim S.-J."/>
            <person name="Jung G.-Y."/>
        </authorList>
    </citation>
    <scope>NUCLEOTIDE SEQUENCE [LARGE SCALE GENOMIC DNA]</scope>
    <source>
        <strain evidence="4">GY_H</strain>
    </source>
</reference>
<dbReference type="AlphaFoldDB" id="A0A371BB99"/>
<dbReference type="RefSeq" id="WP_115516885.1">
    <property type="nucleotide sequence ID" value="NZ_QRGO01000001.1"/>
</dbReference>
<evidence type="ECO:0000313" key="3">
    <source>
        <dbReference type="EMBL" id="RDV04858.1"/>
    </source>
</evidence>
<dbReference type="OrthoDB" id="7263751at2"/>
<feature type="signal peptide" evidence="2">
    <location>
        <begin position="1"/>
        <end position="18"/>
    </location>
</feature>
<dbReference type="Gene3D" id="3.40.190.150">
    <property type="entry name" value="Bordetella uptake gene, domain 1"/>
    <property type="match status" value="1"/>
</dbReference>
<evidence type="ECO:0000256" key="2">
    <source>
        <dbReference type="SAM" id="SignalP"/>
    </source>
</evidence>
<dbReference type="CDD" id="cd07012">
    <property type="entry name" value="PBP2_Bug_TTT"/>
    <property type="match status" value="1"/>
</dbReference>
<proteinExistence type="inferred from homology"/>
<organism evidence="3 4">
    <name type="scientific">Undibacter mobilis</name>
    <dbReference type="NCBI Taxonomy" id="2292256"/>
    <lineage>
        <taxon>Bacteria</taxon>
        <taxon>Pseudomonadati</taxon>
        <taxon>Pseudomonadota</taxon>
        <taxon>Alphaproteobacteria</taxon>
        <taxon>Hyphomicrobiales</taxon>
        <taxon>Nitrobacteraceae</taxon>
        <taxon>Undibacter</taxon>
    </lineage>
</organism>
<name>A0A371BB99_9BRAD</name>
<dbReference type="Proteomes" id="UP000263993">
    <property type="component" value="Unassembled WGS sequence"/>
</dbReference>
<dbReference type="EMBL" id="QRGO01000001">
    <property type="protein sequence ID" value="RDV04858.1"/>
    <property type="molecule type" value="Genomic_DNA"/>
</dbReference>
<gene>
    <name evidence="3" type="ORF">DXH78_09960</name>
</gene>
<keyword evidence="4" id="KW-1185">Reference proteome</keyword>
<dbReference type="InterPro" id="IPR042100">
    <property type="entry name" value="Bug_dom1"/>
</dbReference>
<evidence type="ECO:0000313" key="4">
    <source>
        <dbReference type="Proteomes" id="UP000263993"/>
    </source>
</evidence>
<comment type="similarity">
    <text evidence="1">Belongs to the UPF0065 (bug) family.</text>
</comment>
<keyword evidence="2" id="KW-0732">Signal</keyword>
<dbReference type="InterPro" id="IPR005064">
    <property type="entry name" value="BUG"/>
</dbReference>
<accession>A0A371BB99</accession>
<dbReference type="PANTHER" id="PTHR42928">
    <property type="entry name" value="TRICARBOXYLATE-BINDING PROTEIN"/>
    <property type="match status" value="1"/>
</dbReference>
<dbReference type="Gene3D" id="3.40.190.10">
    <property type="entry name" value="Periplasmic binding protein-like II"/>
    <property type="match status" value="1"/>
</dbReference>